<feature type="region of interest" description="Disordered" evidence="11">
    <location>
        <begin position="1"/>
        <end position="90"/>
    </location>
</feature>
<dbReference type="GO" id="GO:0000435">
    <property type="term" value="P:positive regulation of transcription from RNA polymerase II promoter by galactose"/>
    <property type="evidence" value="ECO:0007669"/>
    <property type="project" value="TreeGrafter"/>
</dbReference>
<evidence type="ECO:0000256" key="11">
    <source>
        <dbReference type="SAM" id="MobiDB-lite"/>
    </source>
</evidence>
<evidence type="ECO:0000256" key="2">
    <source>
        <dbReference type="ARBA" id="ARBA00022723"/>
    </source>
</evidence>
<dbReference type="PANTHER" id="PTHR47424">
    <property type="entry name" value="REGULATORY PROTEIN GAL4"/>
    <property type="match status" value="1"/>
</dbReference>
<evidence type="ECO:0000256" key="9">
    <source>
        <dbReference type="ARBA" id="ARBA00023242"/>
    </source>
</evidence>
<feature type="domain" description="Zn(2)-C6 fungal-type" evidence="12">
    <location>
        <begin position="120"/>
        <end position="150"/>
    </location>
</feature>
<evidence type="ECO:0000256" key="3">
    <source>
        <dbReference type="ARBA" id="ARBA00022833"/>
    </source>
</evidence>
<dbReference type="SMART" id="SM00066">
    <property type="entry name" value="GAL4"/>
    <property type="match status" value="1"/>
</dbReference>
<feature type="compositionally biased region" description="Low complexity" evidence="11">
    <location>
        <begin position="905"/>
        <end position="919"/>
    </location>
</feature>
<dbReference type="STRING" id="13370.A0A448YI08"/>
<dbReference type="EMBL" id="CAACVR010000005">
    <property type="protein sequence ID" value="VEU20559.1"/>
    <property type="molecule type" value="Genomic_DNA"/>
</dbReference>
<keyword evidence="7" id="KW-0010">Activator</keyword>
<dbReference type="InterPro" id="IPR005600">
    <property type="entry name" value="Gal4_dimer_dom"/>
</dbReference>
<dbReference type="OrthoDB" id="3364175at2759"/>
<feature type="compositionally biased region" description="Low complexity" evidence="11">
    <location>
        <begin position="198"/>
        <end position="222"/>
    </location>
</feature>
<keyword evidence="3" id="KW-0862">Zinc</keyword>
<dbReference type="FunCoup" id="A0A448YI08">
    <property type="interactions" value="841"/>
</dbReference>
<dbReference type="Gene3D" id="4.10.240.10">
    <property type="entry name" value="Zn(2)-C6 fungal-type DNA-binding domain"/>
    <property type="match status" value="1"/>
</dbReference>
<dbReference type="PROSITE" id="PS50048">
    <property type="entry name" value="ZN2_CY6_FUNGAL_2"/>
    <property type="match status" value="1"/>
</dbReference>
<evidence type="ECO:0000256" key="1">
    <source>
        <dbReference type="ARBA" id="ARBA00004123"/>
    </source>
</evidence>
<proteinExistence type="predicted"/>
<dbReference type="CDD" id="cd12148">
    <property type="entry name" value="fungal_TF_MHR"/>
    <property type="match status" value="1"/>
</dbReference>
<dbReference type="Gene3D" id="1.20.5.170">
    <property type="match status" value="1"/>
</dbReference>
<keyword evidence="14" id="KW-1185">Reference proteome</keyword>
<dbReference type="InterPro" id="IPR007219">
    <property type="entry name" value="XnlR_reg_dom"/>
</dbReference>
<keyword evidence="4" id="KW-0805">Transcription regulation</keyword>
<feature type="compositionally biased region" description="Low complexity" evidence="11">
    <location>
        <begin position="15"/>
        <end position="58"/>
    </location>
</feature>
<comment type="subcellular location">
    <subcellularLocation>
        <location evidence="1">Nucleus</location>
    </subcellularLocation>
</comment>
<feature type="compositionally biased region" description="Polar residues" evidence="11">
    <location>
        <begin position="1095"/>
        <end position="1113"/>
    </location>
</feature>
<dbReference type="SUPFAM" id="SSF57701">
    <property type="entry name" value="Zn2/Cys6 DNA-binding domain"/>
    <property type="match status" value="1"/>
</dbReference>
<dbReference type="GO" id="GO:0006351">
    <property type="term" value="P:DNA-templated transcription"/>
    <property type="evidence" value="ECO:0007669"/>
    <property type="project" value="InterPro"/>
</dbReference>
<evidence type="ECO:0000313" key="14">
    <source>
        <dbReference type="Proteomes" id="UP000290900"/>
    </source>
</evidence>
<dbReference type="GO" id="GO:0006012">
    <property type="term" value="P:galactose metabolic process"/>
    <property type="evidence" value="ECO:0007669"/>
    <property type="project" value="UniProtKB-KW"/>
</dbReference>
<dbReference type="GO" id="GO:0008270">
    <property type="term" value="F:zinc ion binding"/>
    <property type="evidence" value="ECO:0007669"/>
    <property type="project" value="InterPro"/>
</dbReference>
<keyword evidence="8" id="KW-0804">Transcription</keyword>
<dbReference type="Pfam" id="PF03902">
    <property type="entry name" value="Gal4_dimer"/>
    <property type="match status" value="1"/>
</dbReference>
<dbReference type="GO" id="GO:0000981">
    <property type="term" value="F:DNA-binding transcription factor activity, RNA polymerase II-specific"/>
    <property type="evidence" value="ECO:0007669"/>
    <property type="project" value="InterPro"/>
</dbReference>
<feature type="region of interest" description="Disordered" evidence="11">
    <location>
        <begin position="905"/>
        <end position="928"/>
    </location>
</feature>
<evidence type="ECO:0000256" key="8">
    <source>
        <dbReference type="ARBA" id="ARBA00023163"/>
    </source>
</evidence>
<dbReference type="Pfam" id="PF00172">
    <property type="entry name" value="Zn_clus"/>
    <property type="match status" value="1"/>
</dbReference>
<keyword evidence="6" id="KW-0299">Galactose metabolism</keyword>
<dbReference type="InterPro" id="IPR036864">
    <property type="entry name" value="Zn2-C6_fun-type_DNA-bd_sf"/>
</dbReference>
<evidence type="ECO:0000256" key="10">
    <source>
        <dbReference type="ARBA" id="ARBA00023277"/>
    </source>
</evidence>
<evidence type="ECO:0000256" key="4">
    <source>
        <dbReference type="ARBA" id="ARBA00023015"/>
    </source>
</evidence>
<evidence type="ECO:0000256" key="7">
    <source>
        <dbReference type="ARBA" id="ARBA00023159"/>
    </source>
</evidence>
<reference evidence="13 14" key="1">
    <citation type="submission" date="2018-12" db="EMBL/GenBank/DDBJ databases">
        <authorList>
            <person name="Tiukova I."/>
            <person name="Dainat J."/>
        </authorList>
    </citation>
    <scope>NUCLEOTIDE SEQUENCE [LARGE SCALE GENOMIC DNA]</scope>
</reference>
<dbReference type="PROSITE" id="PS00463">
    <property type="entry name" value="ZN2_CY6_FUNGAL_1"/>
    <property type="match status" value="1"/>
</dbReference>
<evidence type="ECO:0000256" key="5">
    <source>
        <dbReference type="ARBA" id="ARBA00023125"/>
    </source>
</evidence>
<dbReference type="CDD" id="cd14654">
    <property type="entry name" value="ZIP_Gal4"/>
    <property type="match status" value="1"/>
</dbReference>
<evidence type="ECO:0000256" key="6">
    <source>
        <dbReference type="ARBA" id="ARBA00023144"/>
    </source>
</evidence>
<dbReference type="InParanoid" id="A0A448YI08"/>
<keyword evidence="2" id="KW-0479">Metal-binding</keyword>
<feature type="compositionally biased region" description="Polar residues" evidence="11">
    <location>
        <begin position="59"/>
        <end position="73"/>
    </location>
</feature>
<evidence type="ECO:0000259" key="12">
    <source>
        <dbReference type="PROSITE" id="PS50048"/>
    </source>
</evidence>
<feature type="region of interest" description="Disordered" evidence="11">
    <location>
        <begin position="1092"/>
        <end position="1113"/>
    </location>
</feature>
<dbReference type="Proteomes" id="UP000290900">
    <property type="component" value="Unassembled WGS sequence"/>
</dbReference>
<dbReference type="InterPro" id="IPR051127">
    <property type="entry name" value="Fungal_SecMet_Regulators"/>
</dbReference>
<dbReference type="GO" id="GO:0005634">
    <property type="term" value="C:nucleus"/>
    <property type="evidence" value="ECO:0007669"/>
    <property type="project" value="UniProtKB-SubCell"/>
</dbReference>
<feature type="compositionally biased region" description="Basic residues" evidence="11">
    <location>
        <begin position="882"/>
        <end position="891"/>
    </location>
</feature>
<feature type="region of interest" description="Disordered" evidence="11">
    <location>
        <begin position="196"/>
        <end position="222"/>
    </location>
</feature>
<dbReference type="InterPro" id="IPR001138">
    <property type="entry name" value="Zn2Cys6_DnaBD"/>
</dbReference>
<organism evidence="13 14">
    <name type="scientific">Brettanomyces naardenensis</name>
    <name type="common">Yeast</name>
    <dbReference type="NCBI Taxonomy" id="13370"/>
    <lineage>
        <taxon>Eukaryota</taxon>
        <taxon>Fungi</taxon>
        <taxon>Dikarya</taxon>
        <taxon>Ascomycota</taxon>
        <taxon>Saccharomycotina</taxon>
        <taxon>Pichiomycetes</taxon>
        <taxon>Pichiales</taxon>
        <taxon>Pichiaceae</taxon>
        <taxon>Brettanomyces</taxon>
    </lineage>
</organism>
<dbReference type="FunFam" id="4.10.240.10:FF:000009">
    <property type="entry name" value="C6 transcription factor (Gal4)"/>
    <property type="match status" value="1"/>
</dbReference>
<dbReference type="GO" id="GO:0000978">
    <property type="term" value="F:RNA polymerase II cis-regulatory region sequence-specific DNA binding"/>
    <property type="evidence" value="ECO:0007669"/>
    <property type="project" value="TreeGrafter"/>
</dbReference>
<dbReference type="SMART" id="SM00906">
    <property type="entry name" value="Fungal_trans"/>
    <property type="match status" value="1"/>
</dbReference>
<dbReference type="PANTHER" id="PTHR47424:SF3">
    <property type="entry name" value="REGULATORY PROTEIN GAL4"/>
    <property type="match status" value="1"/>
</dbReference>
<keyword evidence="5" id="KW-0238">DNA-binding</keyword>
<dbReference type="AlphaFoldDB" id="A0A448YI08"/>
<feature type="compositionally biased region" description="Polar residues" evidence="11">
    <location>
        <begin position="1"/>
        <end position="12"/>
    </location>
</feature>
<gene>
    <name evidence="13" type="ORF">BRENAR_LOCUS1294</name>
</gene>
<sequence length="1113" mass="121497">MISPATSMTLTEPISRGSPSGSAAASSSANGSANVSTTSSLSDSSPIPKSPLSPIVSPVTHSSFVHNPHSTGNHSAQHIHSQQSSFPYTRPSADAIKKEVESALASSLKSDPSTSSIEQACDSCRKRKLKCSKEYPKCSKCIAHGWDCVYSPRTVRSPLTRAYLTKVESRVRQLESLFRQLMPDRDIDTLMATTAANSGSISEKSRESSSSGSASASGSTRGSVVGIGSTVGSLSEMSEAVMTAPLNSAQESSTDVPSPGAASCLSRLQEEFMAANEHRSYDWCETEALQPQSFSDPSAFPTSGTASVFSSGSVSSSSSPSFINNSKAATSIDSVAAAANTVSDSPLLTAKQERGVGAGGYFGAGSSAGILELIGGSVLSSSEFPPLDGTMPNLDARDLQEQFLTGYFKYYHASYPFIHKETFIRFYNGDLRPRNRNHWLALLNTVLAIGCWCIHGESHSWDLVYYGRAKQYLSAGSGALENGNFLLLSAAVLLSDYCVKRNKPNSGWLYLGLASRISSSLGLYREFEPSDSKRDALDLEIRRRLYWGLYIFDMSTSVALGRPLSTVNDVANVQMMSNINDDELNQLVHDPNLPLLTDKMLNKDYPTIYTATIWQARLSVMFSSFYARTLAQNAPSIAESLAMNTRLCNFVNEQLPAYFHENDTIAKSQFFKAVPKYLYTTDDSRLPEWFNLARYRLIWRCKNIQIALFRPLIWQQVARQLGARLNSPRETGSRREDVKQGRRICVKVAQETIRSVERFVNEETASMTATSQAPAAGVRPSRLSPMAVWYAVYFLFQATLIPLACLKGDPTSHLASGWRDDISRARALLIKMPYCTSMSRQYVRIIDNTVTQADKKQAAMGITKPVLSKTISAKSSSIGKPTRTKSRRKARSQSALGSIGALSSLSSSLSQTPSDSQSQIRDDLPSSTASLFGNYATPQWSSQQKQQLRRLKRAASSSRARSSVTSPVLQAQLSSSLKHEPVFYDLIQNENTSSTCNTTPLTTPVGSELNLTKFISEEMQYDDQDGLMNDNNAQLPNDQPSAAATVRPTLVSPEFGPVVPKSPSRRSSGRDEMINDIYSLIFDEFTDPVAFGVDEQSQPPQASSQINDNDLML</sequence>
<keyword evidence="9" id="KW-0539">Nucleus</keyword>
<dbReference type="CDD" id="cd00067">
    <property type="entry name" value="GAL4"/>
    <property type="match status" value="1"/>
</dbReference>
<evidence type="ECO:0000313" key="13">
    <source>
        <dbReference type="EMBL" id="VEU20559.1"/>
    </source>
</evidence>
<keyword evidence="10" id="KW-0119">Carbohydrate metabolism</keyword>
<protein>
    <submittedName>
        <fullName evidence="13">DEKNAAC101505</fullName>
    </submittedName>
</protein>
<dbReference type="Pfam" id="PF04082">
    <property type="entry name" value="Fungal_trans"/>
    <property type="match status" value="1"/>
</dbReference>
<feature type="region of interest" description="Disordered" evidence="11">
    <location>
        <begin position="873"/>
        <end position="893"/>
    </location>
</feature>
<name>A0A448YI08_BRENA</name>
<feature type="compositionally biased region" description="Low complexity" evidence="11">
    <location>
        <begin position="74"/>
        <end position="85"/>
    </location>
</feature>
<accession>A0A448YI08</accession>